<dbReference type="CDD" id="cd12743">
    <property type="entry name" value="RRM3_Fusilli"/>
    <property type="match status" value="1"/>
</dbReference>
<organism evidence="4 5">
    <name type="scientific">Timema podura</name>
    <name type="common">Walking stick</name>
    <dbReference type="NCBI Taxonomy" id="61482"/>
    <lineage>
        <taxon>Eukaryota</taxon>
        <taxon>Metazoa</taxon>
        <taxon>Ecdysozoa</taxon>
        <taxon>Arthropoda</taxon>
        <taxon>Hexapoda</taxon>
        <taxon>Insecta</taxon>
        <taxon>Pterygota</taxon>
        <taxon>Neoptera</taxon>
        <taxon>Polyneoptera</taxon>
        <taxon>Phasmatodea</taxon>
        <taxon>Timematodea</taxon>
        <taxon>Timematoidea</taxon>
        <taxon>Timematidae</taxon>
        <taxon>Timema</taxon>
    </lineage>
</organism>
<keyword evidence="5" id="KW-1185">Reference proteome</keyword>
<dbReference type="Proteomes" id="UP001153148">
    <property type="component" value="Unassembled WGS sequence"/>
</dbReference>
<keyword evidence="2" id="KW-0694">RNA-binding</keyword>
<dbReference type="InterPro" id="IPR035979">
    <property type="entry name" value="RBD_domain_sf"/>
</dbReference>
<name>A0ABN7NM75_TIMPD</name>
<keyword evidence="1" id="KW-0677">Repeat</keyword>
<dbReference type="InterPro" id="IPR012677">
    <property type="entry name" value="Nucleotide-bd_a/b_plait_sf"/>
</dbReference>
<dbReference type="InterPro" id="IPR050666">
    <property type="entry name" value="ESRP"/>
</dbReference>
<gene>
    <name evidence="4" type="ORF">TPAB3V08_LOCUS2762</name>
</gene>
<evidence type="ECO:0000256" key="2">
    <source>
        <dbReference type="ARBA" id="ARBA00022884"/>
    </source>
</evidence>
<feature type="region of interest" description="Disordered" evidence="3">
    <location>
        <begin position="1"/>
        <end position="31"/>
    </location>
</feature>
<evidence type="ECO:0008006" key="6">
    <source>
        <dbReference type="Google" id="ProtNLM"/>
    </source>
</evidence>
<reference evidence="4" key="1">
    <citation type="submission" date="2021-03" db="EMBL/GenBank/DDBJ databases">
        <authorList>
            <person name="Tran Van P."/>
        </authorList>
    </citation>
    <scope>NUCLEOTIDE SEQUENCE</scope>
</reference>
<accession>A0ABN7NM75</accession>
<dbReference type="EMBL" id="CAJPIN010002871">
    <property type="protein sequence ID" value="CAG2055762.1"/>
    <property type="molecule type" value="Genomic_DNA"/>
</dbReference>
<evidence type="ECO:0000313" key="5">
    <source>
        <dbReference type="Proteomes" id="UP001153148"/>
    </source>
</evidence>
<protein>
    <recommendedName>
        <fullName evidence="6">RRM domain-containing protein</fullName>
    </recommendedName>
</protein>
<evidence type="ECO:0000256" key="3">
    <source>
        <dbReference type="SAM" id="MobiDB-lite"/>
    </source>
</evidence>
<feature type="compositionally biased region" description="Basic and acidic residues" evidence="3">
    <location>
        <begin position="20"/>
        <end position="31"/>
    </location>
</feature>
<dbReference type="PANTHER" id="PTHR13976">
    <property type="entry name" value="HETEROGENEOUS NUCLEAR RIBONUCLEOPROTEIN-RELATED"/>
    <property type="match status" value="1"/>
</dbReference>
<feature type="compositionally biased region" description="Basic residues" evidence="3">
    <location>
        <begin position="362"/>
        <end position="371"/>
    </location>
</feature>
<evidence type="ECO:0000256" key="1">
    <source>
        <dbReference type="ARBA" id="ARBA00022737"/>
    </source>
</evidence>
<proteinExistence type="predicted"/>
<dbReference type="Gene3D" id="3.30.70.330">
    <property type="match status" value="1"/>
</dbReference>
<comment type="caution">
    <text evidence="4">The sequence shown here is derived from an EMBL/GenBank/DDBJ whole genome shotgun (WGS) entry which is preliminary data.</text>
</comment>
<feature type="compositionally biased region" description="Polar residues" evidence="3">
    <location>
        <begin position="351"/>
        <end position="361"/>
    </location>
</feature>
<evidence type="ECO:0000313" key="4">
    <source>
        <dbReference type="EMBL" id="CAG2055762.1"/>
    </source>
</evidence>
<dbReference type="SUPFAM" id="SSF54928">
    <property type="entry name" value="RNA-binding domain, RBD"/>
    <property type="match status" value="1"/>
</dbReference>
<sequence length="566" mass="61702">MTLAKPSVEGLKLAKGAQRNPDKVLNRSMDPKTYEQPQPLIAQIPQVPLLPQHIITSGTRKDCIRLRGLPYEAQVEHILEFLGDYAKSIVFQGVHMVYNAQGQPSGEAFIQMDSEQSAFMTAQNKHHRYMFFGKKQRYIEVFQCSGEDMNLVLTGGIPTTPGAVSPAKAATLLSPGMLTAPPPPPPGHPPPTFHWEHPFMQAQMVVAQQAHQAQAMAQAQSLAMRQSQANEGIWFMNQLVAAHHQQAAMAVALAAAASNNNLPKQISWGEMNGTSNVSSGHHTSSTVSVSLANTSKPPPPKTVAINCGDGVENEARGLYTVTHTNSPVAMLRLIASSPHFTCGPRERGYTKQRQPNLASTLHRQKRPSKKQFKTSLTGLHRINVILKSDYKLLANFTQTQNLLSSPPRVAFKHPPNLHNILVHLLNFLTPREFEKKNKLPKDHTPLGGTLMPPPPFGPAATFAQFGHTPTQLIPAAPPLAARHTFPVAYPPIFYWPYPSPPVSPTSYYGGPMPAALGPPQGPMQPPQPTLVIMQGLPYSANVGHVLNFFSGSPEVRGYKPAAISRG</sequence>
<feature type="region of interest" description="Disordered" evidence="3">
    <location>
        <begin position="346"/>
        <end position="371"/>
    </location>
</feature>